<sequence>MDFVVQTKDLCKVFSGKNVVNRVNINIRRGDIYGFIGENGAGKTTFMRMLSGLAEPTGGTIRLFESDDLEEQRKRIGCTIENPAIYPAMTARQNLEVYRILMGISDKGIVPELLDLVGLGNAGKKKTKDFSLGMKQRLMIAVAMIGNLDFLILDEPMNGLDPMGIKEVRDLLLKLNKEKKLTIIISSHILDELSRMATCYGVIHKGNLIDEFSSKELERRCHRNLKIVVDDVYKAEHLLTTTVSANFDVTADGAIVLYDHLDEAANIGKMLVSNGLAVSALVPGEQDLEGYFMDLMRGKK</sequence>
<evidence type="ECO:0000256" key="1">
    <source>
        <dbReference type="ARBA" id="ARBA00005417"/>
    </source>
</evidence>
<dbReference type="Pfam" id="PF00005">
    <property type="entry name" value="ABC_tran"/>
    <property type="match status" value="1"/>
</dbReference>
<dbReference type="SMART" id="SM00382">
    <property type="entry name" value="AAA"/>
    <property type="match status" value="1"/>
</dbReference>
<keyword evidence="2" id="KW-0813">Transport</keyword>
<evidence type="ECO:0000256" key="4">
    <source>
        <dbReference type="ARBA" id="ARBA00022840"/>
    </source>
</evidence>
<proteinExistence type="inferred from homology"/>
<dbReference type="GO" id="GO:0016887">
    <property type="term" value="F:ATP hydrolysis activity"/>
    <property type="evidence" value="ECO:0007669"/>
    <property type="project" value="InterPro"/>
</dbReference>
<keyword evidence="7" id="KW-1185">Reference proteome</keyword>
<dbReference type="PROSITE" id="PS00211">
    <property type="entry name" value="ABC_TRANSPORTER_1"/>
    <property type="match status" value="1"/>
</dbReference>
<evidence type="ECO:0000256" key="2">
    <source>
        <dbReference type="ARBA" id="ARBA00022448"/>
    </source>
</evidence>
<keyword evidence="3" id="KW-0547">Nucleotide-binding</keyword>
<dbReference type="SUPFAM" id="SSF52540">
    <property type="entry name" value="P-loop containing nucleoside triphosphate hydrolases"/>
    <property type="match status" value="1"/>
</dbReference>
<dbReference type="PANTHER" id="PTHR43335:SF8">
    <property type="entry name" value="ABC TRANSPORTER, ATP-BINDING PROTEIN"/>
    <property type="match status" value="1"/>
</dbReference>
<dbReference type="OrthoDB" id="9809205at2"/>
<dbReference type="PANTHER" id="PTHR43335">
    <property type="entry name" value="ABC TRANSPORTER, ATP-BINDING PROTEIN"/>
    <property type="match status" value="1"/>
</dbReference>
<evidence type="ECO:0000256" key="3">
    <source>
        <dbReference type="ARBA" id="ARBA00022741"/>
    </source>
</evidence>
<keyword evidence="4 6" id="KW-0067">ATP-binding</keyword>
<dbReference type="InterPro" id="IPR017871">
    <property type="entry name" value="ABC_transporter-like_CS"/>
</dbReference>
<accession>A0A369AV65</accession>
<organism evidence="6 7">
    <name type="scientific">Anaerobacterium chartisolvens</name>
    <dbReference type="NCBI Taxonomy" id="1297424"/>
    <lineage>
        <taxon>Bacteria</taxon>
        <taxon>Bacillati</taxon>
        <taxon>Bacillota</taxon>
        <taxon>Clostridia</taxon>
        <taxon>Eubacteriales</taxon>
        <taxon>Oscillospiraceae</taxon>
        <taxon>Anaerobacterium</taxon>
    </lineage>
</organism>
<dbReference type="RefSeq" id="WP_114298707.1">
    <property type="nucleotide sequence ID" value="NZ_QPJT01000019.1"/>
</dbReference>
<feature type="domain" description="ABC transporter" evidence="5">
    <location>
        <begin position="5"/>
        <end position="230"/>
    </location>
</feature>
<dbReference type="AlphaFoldDB" id="A0A369AV65"/>
<dbReference type="InterPro" id="IPR027417">
    <property type="entry name" value="P-loop_NTPase"/>
</dbReference>
<comment type="similarity">
    <text evidence="1">Belongs to the ABC transporter superfamily.</text>
</comment>
<dbReference type="EMBL" id="QPJT01000019">
    <property type="protein sequence ID" value="RCX12953.1"/>
    <property type="molecule type" value="Genomic_DNA"/>
</dbReference>
<dbReference type="InterPro" id="IPR003593">
    <property type="entry name" value="AAA+_ATPase"/>
</dbReference>
<evidence type="ECO:0000313" key="6">
    <source>
        <dbReference type="EMBL" id="RCX12953.1"/>
    </source>
</evidence>
<name>A0A369AV65_9FIRM</name>
<gene>
    <name evidence="6" type="ORF">DFR58_1199</name>
</gene>
<dbReference type="InterPro" id="IPR003439">
    <property type="entry name" value="ABC_transporter-like_ATP-bd"/>
</dbReference>
<dbReference type="PROSITE" id="PS50893">
    <property type="entry name" value="ABC_TRANSPORTER_2"/>
    <property type="match status" value="1"/>
</dbReference>
<reference evidence="6 7" key="1">
    <citation type="submission" date="2018-07" db="EMBL/GenBank/DDBJ databases">
        <title>Genomic Encyclopedia of Type Strains, Phase IV (KMG-IV): sequencing the most valuable type-strain genomes for metagenomic binning, comparative biology and taxonomic classification.</title>
        <authorList>
            <person name="Goeker M."/>
        </authorList>
    </citation>
    <scope>NUCLEOTIDE SEQUENCE [LARGE SCALE GENOMIC DNA]</scope>
    <source>
        <strain evidence="6 7">DSM 27016</strain>
    </source>
</reference>
<dbReference type="Proteomes" id="UP000253034">
    <property type="component" value="Unassembled WGS sequence"/>
</dbReference>
<protein>
    <submittedName>
        <fullName evidence="6">ABC-2 type transport system ATP-binding protein</fullName>
    </submittedName>
</protein>
<dbReference type="Gene3D" id="3.40.50.300">
    <property type="entry name" value="P-loop containing nucleotide triphosphate hydrolases"/>
    <property type="match status" value="1"/>
</dbReference>
<evidence type="ECO:0000259" key="5">
    <source>
        <dbReference type="PROSITE" id="PS50893"/>
    </source>
</evidence>
<dbReference type="GO" id="GO:0005524">
    <property type="term" value="F:ATP binding"/>
    <property type="evidence" value="ECO:0007669"/>
    <property type="project" value="UniProtKB-KW"/>
</dbReference>
<comment type="caution">
    <text evidence="6">The sequence shown here is derived from an EMBL/GenBank/DDBJ whole genome shotgun (WGS) entry which is preliminary data.</text>
</comment>
<evidence type="ECO:0000313" key="7">
    <source>
        <dbReference type="Proteomes" id="UP000253034"/>
    </source>
</evidence>